<feature type="transmembrane region" description="Helical" evidence="1">
    <location>
        <begin position="117"/>
        <end position="142"/>
    </location>
</feature>
<feature type="transmembrane region" description="Helical" evidence="1">
    <location>
        <begin position="223"/>
        <end position="242"/>
    </location>
</feature>
<protein>
    <submittedName>
        <fullName evidence="2">Uncharacterized protein</fullName>
    </submittedName>
</protein>
<organism evidence="2 3">
    <name type="scientific">candidate division Kazan bacterium</name>
    <dbReference type="NCBI Taxonomy" id="2202143"/>
    <lineage>
        <taxon>Bacteria</taxon>
        <taxon>Bacteria division Kazan-3B-28</taxon>
    </lineage>
</organism>
<keyword evidence="1" id="KW-1133">Transmembrane helix</keyword>
<feature type="transmembrane region" description="Helical" evidence="1">
    <location>
        <begin position="7"/>
        <end position="27"/>
    </location>
</feature>
<accession>A0A420ZDQ8</accession>
<feature type="transmembrane region" description="Helical" evidence="1">
    <location>
        <begin position="195"/>
        <end position="216"/>
    </location>
</feature>
<feature type="transmembrane region" description="Helical" evidence="1">
    <location>
        <begin position="74"/>
        <end position="97"/>
    </location>
</feature>
<evidence type="ECO:0000313" key="3">
    <source>
        <dbReference type="Proteomes" id="UP000281261"/>
    </source>
</evidence>
<evidence type="ECO:0000313" key="2">
    <source>
        <dbReference type="EMBL" id="RLC37795.1"/>
    </source>
</evidence>
<feature type="transmembrane region" description="Helical" evidence="1">
    <location>
        <begin position="163"/>
        <end position="183"/>
    </location>
</feature>
<name>A0A420ZDQ8_UNCK3</name>
<comment type="caution">
    <text evidence="2">The sequence shown here is derived from an EMBL/GenBank/DDBJ whole genome shotgun (WGS) entry which is preliminary data.</text>
</comment>
<dbReference type="Proteomes" id="UP000281261">
    <property type="component" value="Unassembled WGS sequence"/>
</dbReference>
<sequence>MRNIRWSLLLGSALIFGVAIILVYGISKWWSFGSSTTTGYVLSVGMVMLLWLIPYIIAKKVLSNSVARRSEAGVLGVILSVTSYIVIKVGDAVLYAIDHPVADWIKNFNVAMEWDTFFLELFIPTRWFILALVGFAVFIAYKNTVPIKETPTQPLAKPTDKKISLWITILLLSATLLVIPGFMIFGPKQGGWEGIYLLVLIPILLFACGLTLIVQYAIKLPKVALMVAILMNVLLVVGYGWGTLGLG</sequence>
<keyword evidence="1" id="KW-0472">Membrane</keyword>
<gene>
    <name evidence="2" type="ORF">DRH29_00030</name>
</gene>
<evidence type="ECO:0000256" key="1">
    <source>
        <dbReference type="SAM" id="Phobius"/>
    </source>
</evidence>
<dbReference type="EMBL" id="QMNG01000001">
    <property type="protein sequence ID" value="RLC37795.1"/>
    <property type="molecule type" value="Genomic_DNA"/>
</dbReference>
<reference evidence="2 3" key="1">
    <citation type="submission" date="2018-06" db="EMBL/GenBank/DDBJ databases">
        <title>Extensive metabolic versatility and redundancy in microbially diverse, dynamic hydrothermal sediments.</title>
        <authorList>
            <person name="Dombrowski N."/>
            <person name="Teske A."/>
            <person name="Baker B.J."/>
        </authorList>
    </citation>
    <scope>NUCLEOTIDE SEQUENCE [LARGE SCALE GENOMIC DNA]</scope>
    <source>
        <strain evidence="2">B79_G16</strain>
    </source>
</reference>
<feature type="transmembrane region" description="Helical" evidence="1">
    <location>
        <begin position="39"/>
        <end position="62"/>
    </location>
</feature>
<proteinExistence type="predicted"/>
<keyword evidence="1" id="KW-0812">Transmembrane</keyword>
<dbReference type="AlphaFoldDB" id="A0A420ZDQ8"/>